<dbReference type="InterPro" id="IPR018483">
    <property type="entry name" value="Carb_kinase_FGGY_CS"/>
</dbReference>
<evidence type="ECO:0000256" key="8">
    <source>
        <dbReference type="RuleBase" id="RU003733"/>
    </source>
</evidence>
<dbReference type="SUPFAM" id="SSF53067">
    <property type="entry name" value="Actin-like ATPase domain"/>
    <property type="match status" value="2"/>
</dbReference>
<evidence type="ECO:0000256" key="1">
    <source>
        <dbReference type="ARBA" id="ARBA00009156"/>
    </source>
</evidence>
<dbReference type="NCBIfam" id="TIGR01311">
    <property type="entry name" value="glycerol_kin"/>
    <property type="match status" value="1"/>
</dbReference>
<dbReference type="AlphaFoldDB" id="A0A498RFF9"/>
<evidence type="ECO:0000256" key="7">
    <source>
        <dbReference type="ARBA" id="ARBA00043149"/>
    </source>
</evidence>
<dbReference type="GO" id="GO:0005524">
    <property type="term" value="F:ATP binding"/>
    <property type="evidence" value="ECO:0007669"/>
    <property type="project" value="UniProtKB-KW"/>
</dbReference>
<dbReference type="PROSITE" id="PS00445">
    <property type="entry name" value="FGGY_KINASES_2"/>
    <property type="match status" value="1"/>
</dbReference>
<dbReference type="FunFam" id="3.30.420.40:FF:000008">
    <property type="entry name" value="Glycerol kinase"/>
    <property type="match status" value="1"/>
</dbReference>
<dbReference type="PROSITE" id="PS00933">
    <property type="entry name" value="FGGY_KINASES_1"/>
    <property type="match status" value="1"/>
</dbReference>
<dbReference type="Pfam" id="PF02782">
    <property type="entry name" value="FGGY_C"/>
    <property type="match status" value="1"/>
</dbReference>
<accession>A0A498RFF9</accession>
<dbReference type="PIRSF" id="PIRSF000538">
    <property type="entry name" value="GlpK"/>
    <property type="match status" value="1"/>
</dbReference>
<keyword evidence="6" id="KW-0067">ATP-binding</keyword>
<dbReference type="InterPro" id="IPR018484">
    <property type="entry name" value="FGGY_N"/>
</dbReference>
<dbReference type="Gene3D" id="3.30.420.40">
    <property type="match status" value="2"/>
</dbReference>
<dbReference type="InterPro" id="IPR043129">
    <property type="entry name" value="ATPase_NBD"/>
</dbReference>
<dbReference type="InterPro" id="IPR005999">
    <property type="entry name" value="Glycerol_kin"/>
</dbReference>
<proteinExistence type="inferred from homology"/>
<comment type="similarity">
    <text evidence="1 8">Belongs to the FGGY kinase family.</text>
</comment>
<keyword evidence="5" id="KW-0319">Glycerol metabolism</keyword>
<dbReference type="Proteomes" id="UP000277811">
    <property type="component" value="Unassembled WGS sequence"/>
</dbReference>
<organism evidence="11 12">
    <name type="scientific">Lucifera butyrica</name>
    <dbReference type="NCBI Taxonomy" id="1351585"/>
    <lineage>
        <taxon>Bacteria</taxon>
        <taxon>Bacillati</taxon>
        <taxon>Bacillota</taxon>
        <taxon>Negativicutes</taxon>
        <taxon>Veillonellales</taxon>
        <taxon>Veillonellaceae</taxon>
        <taxon>Lucifera</taxon>
    </lineage>
</organism>
<dbReference type="InterPro" id="IPR000577">
    <property type="entry name" value="Carb_kinase_FGGY"/>
</dbReference>
<dbReference type="GO" id="GO:0006072">
    <property type="term" value="P:glycerol-3-phosphate metabolic process"/>
    <property type="evidence" value="ECO:0007669"/>
    <property type="project" value="InterPro"/>
</dbReference>
<evidence type="ECO:0000259" key="9">
    <source>
        <dbReference type="Pfam" id="PF00370"/>
    </source>
</evidence>
<keyword evidence="3" id="KW-0547">Nucleotide-binding</keyword>
<keyword evidence="2 8" id="KW-0808">Transferase</keyword>
<evidence type="ECO:0000256" key="2">
    <source>
        <dbReference type="ARBA" id="ARBA00022679"/>
    </source>
</evidence>
<dbReference type="GO" id="GO:0004370">
    <property type="term" value="F:glycerol kinase activity"/>
    <property type="evidence" value="ECO:0007669"/>
    <property type="project" value="InterPro"/>
</dbReference>
<reference evidence="11 12" key="1">
    <citation type="submission" date="2018-06" db="EMBL/GenBank/DDBJ databases">
        <authorList>
            <person name="Strepis N."/>
        </authorList>
    </citation>
    <scope>NUCLEOTIDE SEQUENCE [LARGE SCALE GENOMIC DNA]</scope>
    <source>
        <strain evidence="11">LUCI</strain>
    </source>
</reference>
<evidence type="ECO:0000256" key="6">
    <source>
        <dbReference type="ARBA" id="ARBA00022840"/>
    </source>
</evidence>
<keyword evidence="12" id="KW-1185">Reference proteome</keyword>
<keyword evidence="4 8" id="KW-0418">Kinase</keyword>
<dbReference type="GO" id="GO:0019563">
    <property type="term" value="P:glycerol catabolic process"/>
    <property type="evidence" value="ECO:0007669"/>
    <property type="project" value="TreeGrafter"/>
</dbReference>
<gene>
    <name evidence="11" type="ORF">LUCI_4985</name>
</gene>
<dbReference type="RefSeq" id="WP_122630473.1">
    <property type="nucleotide sequence ID" value="NZ_UPPP01000133.1"/>
</dbReference>
<evidence type="ECO:0000313" key="11">
    <source>
        <dbReference type="EMBL" id="VBB09687.1"/>
    </source>
</evidence>
<protein>
    <recommendedName>
        <fullName evidence="7">ATP:glycerol 3-phosphotransferase</fullName>
    </recommendedName>
</protein>
<evidence type="ECO:0000313" key="12">
    <source>
        <dbReference type="Proteomes" id="UP000277811"/>
    </source>
</evidence>
<dbReference type="Pfam" id="PF00370">
    <property type="entry name" value="FGGY_N"/>
    <property type="match status" value="1"/>
</dbReference>
<dbReference type="GO" id="GO:0005829">
    <property type="term" value="C:cytosol"/>
    <property type="evidence" value="ECO:0007669"/>
    <property type="project" value="TreeGrafter"/>
</dbReference>
<feature type="domain" description="Carbohydrate kinase FGGY C-terminal" evidence="10">
    <location>
        <begin position="262"/>
        <end position="451"/>
    </location>
</feature>
<dbReference type="InterPro" id="IPR018485">
    <property type="entry name" value="FGGY_C"/>
</dbReference>
<feature type="domain" description="Carbohydrate kinase FGGY N-terminal" evidence="9">
    <location>
        <begin position="5"/>
        <end position="252"/>
    </location>
</feature>
<dbReference type="PANTHER" id="PTHR10196:SF69">
    <property type="entry name" value="GLYCEROL KINASE"/>
    <property type="match status" value="1"/>
</dbReference>
<dbReference type="PANTHER" id="PTHR10196">
    <property type="entry name" value="SUGAR KINASE"/>
    <property type="match status" value="1"/>
</dbReference>
<evidence type="ECO:0000256" key="5">
    <source>
        <dbReference type="ARBA" id="ARBA00022798"/>
    </source>
</evidence>
<dbReference type="NCBIfam" id="NF000756">
    <property type="entry name" value="PRK00047.1"/>
    <property type="match status" value="1"/>
</dbReference>
<sequence>MGNGYILALDQSTSGSKAMVVNAEGRILARAAVGHKQYYPQPGWVEHDPVEIYENAKAILAEALTKAKLKPAAIDALAITNQRETVVVWDRETGLPVYNAIVWQCRRTGEICTRLKQQGWEGMVKDRTGLLLDPYFSATKVQWILENVAGAAARAQAGKLLMGTMDSWLIWKLTKGRVHATDYTNASRTLLFNIKSLQWDNDLLKIFNIPATMLAKVQASNTGFGYTAVNELFAGEIPIAGVIGDSQGALFGQTCFEPGMVKATYGTGSSVLMNIGSQYREGAGGLVTSIAWGIDGRVEYVLEGIVHATGDTLKWVKENLGLFQHWDELPAMAESIGHNEDVYFVPAFAGLGIPYWDTDARAGIVGISRRSRKEHIVRSALEAIAYQIKDAVDTMEAGSGIRPRELRVDGGGTRNSFLMQFQADMLQINVVSTEFAELSAMGAAYLAGLAAGVWHDKTEIRKLRLEGRTYVPSMEEAVRNQYFQGWKQAVGRILTR</sequence>
<evidence type="ECO:0000259" key="10">
    <source>
        <dbReference type="Pfam" id="PF02782"/>
    </source>
</evidence>
<name>A0A498RFF9_9FIRM</name>
<evidence type="ECO:0000256" key="3">
    <source>
        <dbReference type="ARBA" id="ARBA00022741"/>
    </source>
</evidence>
<dbReference type="OrthoDB" id="9805576at2"/>
<evidence type="ECO:0000256" key="4">
    <source>
        <dbReference type="ARBA" id="ARBA00022777"/>
    </source>
</evidence>
<dbReference type="EMBL" id="UPPP01000133">
    <property type="protein sequence ID" value="VBB09687.1"/>
    <property type="molecule type" value="Genomic_DNA"/>
</dbReference>
<dbReference type="CDD" id="cd07769">
    <property type="entry name" value="ASKHA_NBD_FGGY_GK"/>
    <property type="match status" value="1"/>
</dbReference>